<sequence>MRKITADWVYPINQDPIKEGVVLVGENGKIEKIDVRSNYNEAELEIYSGVLIPGFVNTHCHLELSHMKGKVHTGTSLIPFITNVVQQRGASEEAIQEAIVAADKYMYEQGIVAVGDISNVTDTFAQKSKSKLRYYTFTEFFDFLQEENTSAEFDKYKAVYDALDKVDGHQKSCVPHAPYSVSPKLFEAINGVNAGTQKTVSIHNQETPPENQLFLEKKGGFIDFYGGFGISLDHFEATKQPSIYYALQYMDPQHRTLFVHNTLTTAAEIEAAQAWSDQVYWATCPNANLYIENNLPNYQAFIDTKARMTIGTDSLTSNWQLSILDEMKAIAKYQSYVPFETLLQWATLNGAKALGFENDLGSIEVGKTCGLNVLANLNAKGELSPETTVQRLV</sequence>
<dbReference type="PANTHER" id="PTHR43794:SF11">
    <property type="entry name" value="AMIDOHYDROLASE-RELATED DOMAIN-CONTAINING PROTEIN"/>
    <property type="match status" value="1"/>
</dbReference>
<dbReference type="InterPro" id="IPR050287">
    <property type="entry name" value="MTA/SAH_deaminase"/>
</dbReference>
<dbReference type="SUPFAM" id="SSF51556">
    <property type="entry name" value="Metallo-dependent hydrolases"/>
    <property type="match status" value="1"/>
</dbReference>
<organism evidence="3">
    <name type="scientific">uncultured Aureispira sp</name>
    <dbReference type="NCBI Taxonomy" id="1331704"/>
    <lineage>
        <taxon>Bacteria</taxon>
        <taxon>Pseudomonadati</taxon>
        <taxon>Bacteroidota</taxon>
        <taxon>Saprospiria</taxon>
        <taxon>Saprospirales</taxon>
        <taxon>Saprospiraceae</taxon>
        <taxon>Aureispira</taxon>
        <taxon>environmental samples</taxon>
    </lineage>
</organism>
<protein>
    <submittedName>
        <fullName evidence="3">S-adenosylhomocysteine deaminase</fullName>
    </submittedName>
</protein>
<reference evidence="3" key="1">
    <citation type="submission" date="2020-01" db="EMBL/GenBank/DDBJ databases">
        <authorList>
            <person name="Meier V. D."/>
            <person name="Meier V D."/>
        </authorList>
    </citation>
    <scope>NUCLEOTIDE SEQUENCE</scope>
    <source>
        <strain evidence="3">HLG_WM_MAG_10</strain>
    </source>
</reference>
<dbReference type="Gene3D" id="3.20.20.140">
    <property type="entry name" value="Metal-dependent hydrolases"/>
    <property type="match status" value="1"/>
</dbReference>
<name>A0A6S6UHZ6_9BACT</name>
<proteinExistence type="predicted"/>
<keyword evidence="1" id="KW-0378">Hydrolase</keyword>
<dbReference type="InterPro" id="IPR006680">
    <property type="entry name" value="Amidohydro-rel"/>
</dbReference>
<dbReference type="Gene3D" id="2.30.40.10">
    <property type="entry name" value="Urease, subunit C, domain 1"/>
    <property type="match status" value="1"/>
</dbReference>
<evidence type="ECO:0000259" key="2">
    <source>
        <dbReference type="Pfam" id="PF01979"/>
    </source>
</evidence>
<accession>A0A6S6UHZ6</accession>
<evidence type="ECO:0000256" key="1">
    <source>
        <dbReference type="ARBA" id="ARBA00022801"/>
    </source>
</evidence>
<dbReference type="GO" id="GO:0016810">
    <property type="term" value="F:hydrolase activity, acting on carbon-nitrogen (but not peptide) bonds"/>
    <property type="evidence" value="ECO:0007669"/>
    <property type="project" value="InterPro"/>
</dbReference>
<dbReference type="InterPro" id="IPR011059">
    <property type="entry name" value="Metal-dep_hydrolase_composite"/>
</dbReference>
<dbReference type="PANTHER" id="PTHR43794">
    <property type="entry name" value="AMINOHYDROLASE SSNA-RELATED"/>
    <property type="match status" value="1"/>
</dbReference>
<evidence type="ECO:0000313" key="3">
    <source>
        <dbReference type="EMBL" id="CAA6830361.1"/>
    </source>
</evidence>
<dbReference type="AlphaFoldDB" id="A0A6S6UHZ6"/>
<dbReference type="EMBL" id="CACVAQ010000549">
    <property type="protein sequence ID" value="CAA6830361.1"/>
    <property type="molecule type" value="Genomic_DNA"/>
</dbReference>
<gene>
    <name evidence="3" type="ORF">HELGO_WM27275</name>
</gene>
<feature type="domain" description="Amidohydrolase-related" evidence="2">
    <location>
        <begin position="50"/>
        <end position="374"/>
    </location>
</feature>
<dbReference type="InterPro" id="IPR032466">
    <property type="entry name" value="Metal_Hydrolase"/>
</dbReference>
<dbReference type="Pfam" id="PF01979">
    <property type="entry name" value="Amidohydro_1"/>
    <property type="match status" value="1"/>
</dbReference>